<dbReference type="GO" id="GO:0005654">
    <property type="term" value="C:nucleoplasm"/>
    <property type="evidence" value="ECO:0007669"/>
    <property type="project" value="UniProtKB-ARBA"/>
</dbReference>
<organism evidence="3 4">
    <name type="scientific">Caulochytrium protostelioides</name>
    <dbReference type="NCBI Taxonomy" id="1555241"/>
    <lineage>
        <taxon>Eukaryota</taxon>
        <taxon>Fungi</taxon>
        <taxon>Fungi incertae sedis</taxon>
        <taxon>Chytridiomycota</taxon>
        <taxon>Chytridiomycota incertae sedis</taxon>
        <taxon>Chytridiomycetes</taxon>
        <taxon>Caulochytriales</taxon>
        <taxon>Caulochytriaceae</taxon>
        <taxon>Caulochytrium</taxon>
    </lineage>
</organism>
<evidence type="ECO:0000259" key="2">
    <source>
        <dbReference type="PROSITE" id="PS50833"/>
    </source>
</evidence>
<dbReference type="Gene3D" id="3.40.50.10480">
    <property type="entry name" value="Probable brix-domain ribosomal biogenesis protein"/>
    <property type="match status" value="1"/>
</dbReference>
<dbReference type="GO" id="GO:0032040">
    <property type="term" value="C:small-subunit processome"/>
    <property type="evidence" value="ECO:0007669"/>
    <property type="project" value="TreeGrafter"/>
</dbReference>
<dbReference type="AlphaFoldDB" id="A0A4P9XBP6"/>
<dbReference type="PANTHER" id="PTHR22734">
    <property type="entry name" value="U3 SMALL NUCLEOLAR RIBONUCLEOPROTEIN PROTEIN IMP4"/>
    <property type="match status" value="1"/>
</dbReference>
<dbReference type="OrthoDB" id="10253204at2759"/>
<dbReference type="STRING" id="1555241.A0A4P9XBP6"/>
<dbReference type="PROSITE" id="PS50833">
    <property type="entry name" value="BRIX"/>
    <property type="match status" value="1"/>
</dbReference>
<dbReference type="Proteomes" id="UP000274922">
    <property type="component" value="Unassembled WGS sequence"/>
</dbReference>
<dbReference type="PANTHER" id="PTHR22734:SF2">
    <property type="entry name" value="U3 SMALL NUCLEOLAR RIBONUCLEOPROTEIN PROTEIN IMP4"/>
    <property type="match status" value="1"/>
</dbReference>
<dbReference type="GO" id="GO:0042134">
    <property type="term" value="F:rRNA primary transcript binding"/>
    <property type="evidence" value="ECO:0007669"/>
    <property type="project" value="InterPro"/>
</dbReference>
<proteinExistence type="predicted"/>
<dbReference type="GO" id="GO:0042274">
    <property type="term" value="P:ribosomal small subunit biogenesis"/>
    <property type="evidence" value="ECO:0007669"/>
    <property type="project" value="UniProtKB-ARBA"/>
</dbReference>
<evidence type="ECO:0000313" key="3">
    <source>
        <dbReference type="EMBL" id="RKP02854.1"/>
    </source>
</evidence>
<feature type="domain" description="Brix" evidence="2">
    <location>
        <begin position="82"/>
        <end position="262"/>
    </location>
</feature>
<accession>A0A4P9XBP6</accession>
<dbReference type="InterPro" id="IPR007109">
    <property type="entry name" value="Brix"/>
</dbReference>
<evidence type="ECO:0000313" key="4">
    <source>
        <dbReference type="Proteomes" id="UP000274922"/>
    </source>
</evidence>
<dbReference type="GO" id="GO:0030515">
    <property type="term" value="F:snoRNA binding"/>
    <property type="evidence" value="ECO:0007669"/>
    <property type="project" value="TreeGrafter"/>
</dbReference>
<dbReference type="SMART" id="SM00879">
    <property type="entry name" value="Brix"/>
    <property type="match status" value="1"/>
</dbReference>
<gene>
    <name evidence="3" type="ORF">CXG81DRAFT_24454</name>
</gene>
<dbReference type="GO" id="GO:0006364">
    <property type="term" value="P:rRNA processing"/>
    <property type="evidence" value="ECO:0007669"/>
    <property type="project" value="InterPro"/>
</dbReference>
<evidence type="ECO:0000256" key="1">
    <source>
        <dbReference type="ARBA" id="ARBA00040513"/>
    </source>
</evidence>
<dbReference type="InterPro" id="IPR044281">
    <property type="entry name" value="IMP4/RPF1"/>
</dbReference>
<keyword evidence="4" id="KW-1185">Reference proteome</keyword>
<name>A0A4P9XBP6_9FUNG</name>
<dbReference type="FunFam" id="3.40.50.10480:FF:000001">
    <property type="entry name" value="IMP4, U3 small nucleolar ribonucleoprotein"/>
    <property type="match status" value="1"/>
</dbReference>
<dbReference type="EMBL" id="ML014133">
    <property type="protein sequence ID" value="RKP02854.1"/>
    <property type="molecule type" value="Genomic_DNA"/>
</dbReference>
<dbReference type="Pfam" id="PF04427">
    <property type="entry name" value="Brix"/>
    <property type="match status" value="1"/>
</dbReference>
<dbReference type="SUPFAM" id="SSF52954">
    <property type="entry name" value="Class II aaRS ABD-related"/>
    <property type="match status" value="1"/>
</dbReference>
<reference evidence="4" key="1">
    <citation type="journal article" date="2018" name="Nat. Microbiol.">
        <title>Leveraging single-cell genomics to expand the fungal tree of life.</title>
        <authorList>
            <person name="Ahrendt S.R."/>
            <person name="Quandt C.A."/>
            <person name="Ciobanu D."/>
            <person name="Clum A."/>
            <person name="Salamov A."/>
            <person name="Andreopoulos B."/>
            <person name="Cheng J.F."/>
            <person name="Woyke T."/>
            <person name="Pelin A."/>
            <person name="Henrissat B."/>
            <person name="Reynolds N.K."/>
            <person name="Benny G.L."/>
            <person name="Smith M.E."/>
            <person name="James T.Y."/>
            <person name="Grigoriev I.V."/>
        </authorList>
    </citation>
    <scope>NUCLEOTIDE SEQUENCE [LARGE SCALE GENOMIC DNA]</scope>
    <source>
        <strain evidence="4">ATCC 52028</strain>
    </source>
</reference>
<protein>
    <recommendedName>
        <fullName evidence="1">U3 small nucleolar ribonucleoprotein protein IMP4</fullName>
    </recommendedName>
</protein>
<dbReference type="GO" id="GO:0034457">
    <property type="term" value="C:Mpp10 complex"/>
    <property type="evidence" value="ECO:0007669"/>
    <property type="project" value="UniProtKB-ARBA"/>
</dbReference>
<sequence length="285" mass="32609">MLRRQNRLRREYLHRKATETTAKQIYDRKQKLKTAIETGAPIPKDIRQAAVKIQKQLAFDEAEAAPTTHVDDEYANAGVRDPKILLTTSRDPSSRLNQFAKEMRLTLPNSQRINRGGYDIGEIVQACKTNDVTDLVIIHEHRGKPDGMIVTHFPFGPTAYFSLHNVVLRHDSPDQPTISEQYPHLIFNNFTTPLGQRVSNILKYLFPVPKPDSHRVMTFNNDDDFISFRHHVYTTVDGKVQLAEVGPRFEMKVYEIKLGTPDVPDADVEWALRSYHGGAKKRVLL</sequence>